<keyword evidence="1" id="KW-0456">Lyase</keyword>
<evidence type="ECO:0000256" key="1">
    <source>
        <dbReference type="ARBA" id="ARBA00023239"/>
    </source>
</evidence>
<dbReference type="GO" id="GO:0016787">
    <property type="term" value="F:hydrolase activity"/>
    <property type="evidence" value="ECO:0007669"/>
    <property type="project" value="UniProtKB-KW"/>
</dbReference>
<proteinExistence type="predicted"/>
<gene>
    <name evidence="3" type="ORF">SAMN05421819_0991</name>
</gene>
<dbReference type="OrthoDB" id="1407586at2"/>
<evidence type="ECO:0000259" key="2">
    <source>
        <dbReference type="Pfam" id="PF04909"/>
    </source>
</evidence>
<dbReference type="SUPFAM" id="SSF51556">
    <property type="entry name" value="Metallo-dependent hydrolases"/>
    <property type="match status" value="1"/>
</dbReference>
<keyword evidence="3" id="KW-0378">Hydrolase</keyword>
<accession>A0A1H5UGR9</accession>
<dbReference type="AlphaFoldDB" id="A0A1H5UGR9"/>
<dbReference type="InterPro" id="IPR032465">
    <property type="entry name" value="ACMSD"/>
</dbReference>
<dbReference type="Proteomes" id="UP000236728">
    <property type="component" value="Unassembled WGS sequence"/>
</dbReference>
<dbReference type="GO" id="GO:0019748">
    <property type="term" value="P:secondary metabolic process"/>
    <property type="evidence" value="ECO:0007669"/>
    <property type="project" value="TreeGrafter"/>
</dbReference>
<dbReference type="InterPro" id="IPR006680">
    <property type="entry name" value="Amidohydro-rel"/>
</dbReference>
<organism evidence="3 4">
    <name type="scientific">Bryocella elongata</name>
    <dbReference type="NCBI Taxonomy" id="863522"/>
    <lineage>
        <taxon>Bacteria</taxon>
        <taxon>Pseudomonadati</taxon>
        <taxon>Acidobacteriota</taxon>
        <taxon>Terriglobia</taxon>
        <taxon>Terriglobales</taxon>
        <taxon>Acidobacteriaceae</taxon>
        <taxon>Bryocella</taxon>
    </lineage>
</organism>
<dbReference type="InterPro" id="IPR032466">
    <property type="entry name" value="Metal_Hydrolase"/>
</dbReference>
<evidence type="ECO:0000313" key="4">
    <source>
        <dbReference type="Proteomes" id="UP000236728"/>
    </source>
</evidence>
<dbReference type="RefSeq" id="WP_103931838.1">
    <property type="nucleotide sequence ID" value="NZ_FNVA01000001.1"/>
</dbReference>
<feature type="domain" description="Amidohydrolase-related" evidence="2">
    <location>
        <begin position="52"/>
        <end position="354"/>
    </location>
</feature>
<sequence length="357" mass="40843">MSESHPTTPQKDMFVDLVNATAQVDLPISDFHPRSQLKVVETQIAKPIVPAIDYHNHLDSTDPEEVLRIMDEVGVEHIVNITMQVGEQAHAQMKRFREASAKRFSTIGWMDWNGHERADFVAVTRDRLRALVDHGAVGIKFWKDFGLVLRDANGALLRIDDERFAPIFEECGSLGLPVMFHTADPSAFFEPIDAHNERYEELAAHPDWGFSSSPIGKRDLLEARNRVIARHPEITFVGAHCAESGEDLAYLAQQMDALPNLMLDISARTPELGRQPYSARAFLIKYADRILFGTDLLPEVEMYRLYYRFLETADEYFDYPSHASRQGRWNIYGVHLPEDVLRKIYRDNALKLLPNLR</sequence>
<evidence type="ECO:0000313" key="3">
    <source>
        <dbReference type="EMBL" id="SEF73467.1"/>
    </source>
</evidence>
<dbReference type="GO" id="GO:0005737">
    <property type="term" value="C:cytoplasm"/>
    <property type="evidence" value="ECO:0007669"/>
    <property type="project" value="TreeGrafter"/>
</dbReference>
<dbReference type="PANTHER" id="PTHR21240">
    <property type="entry name" value="2-AMINO-3-CARBOXYLMUCONATE-6-SEMIALDEHYDE DECARBOXYLASE"/>
    <property type="match status" value="1"/>
</dbReference>
<dbReference type="Gene3D" id="3.20.20.140">
    <property type="entry name" value="Metal-dependent hydrolases"/>
    <property type="match status" value="1"/>
</dbReference>
<name>A0A1H5UGR9_9BACT</name>
<dbReference type="EMBL" id="FNVA01000001">
    <property type="protein sequence ID" value="SEF73467.1"/>
    <property type="molecule type" value="Genomic_DNA"/>
</dbReference>
<reference evidence="3 4" key="1">
    <citation type="submission" date="2016-10" db="EMBL/GenBank/DDBJ databases">
        <authorList>
            <person name="de Groot N.N."/>
        </authorList>
    </citation>
    <scope>NUCLEOTIDE SEQUENCE [LARGE SCALE GENOMIC DNA]</scope>
    <source>
        <strain evidence="3 4">DSM 22489</strain>
    </source>
</reference>
<dbReference type="GO" id="GO:0016831">
    <property type="term" value="F:carboxy-lyase activity"/>
    <property type="evidence" value="ECO:0007669"/>
    <property type="project" value="InterPro"/>
</dbReference>
<dbReference type="Pfam" id="PF04909">
    <property type="entry name" value="Amidohydro_2"/>
    <property type="match status" value="1"/>
</dbReference>
<protein>
    <submittedName>
        <fullName evidence="3">Predicted metal-dependent hydrolase, TIM-barrel fold</fullName>
    </submittedName>
</protein>
<keyword evidence="4" id="KW-1185">Reference proteome</keyword>
<dbReference type="PANTHER" id="PTHR21240:SF28">
    <property type="entry name" value="ISO-OROTATE DECARBOXYLASE (EUROFUNG)"/>
    <property type="match status" value="1"/>
</dbReference>